<comment type="subcellular location">
    <subcellularLocation>
        <location evidence="1">Membrane</location>
    </subcellularLocation>
</comment>
<dbReference type="PANTHER" id="PTHR14948:SF46">
    <property type="entry name" value="DISPANIN SUBFAMILY A MEMBER 2B-LIKE-RELATED"/>
    <property type="match status" value="1"/>
</dbReference>
<accession>A0AA35KN50</accession>
<sequence length="173" mass="18727">MSDPNYEKKSSNWPDPQAPPPFSENQPFESEADPLAPPGQPPPAPGYGSAPSMPPLYQAYYGPPDSGGYQGSDQTPQAIFIVPPQPTNEPDHLYYSIFTMLCCCLPVGIAALIFSIKTRDANLAGNGTVARQHSRTAQLLSHLAVGAGLTFICLYIILTVIMFKARSYELQNP</sequence>
<evidence type="ECO:0000256" key="3">
    <source>
        <dbReference type="ARBA" id="ARBA00022692"/>
    </source>
</evidence>
<dbReference type="AlphaFoldDB" id="A0AA35KN50"/>
<evidence type="ECO:0000256" key="5">
    <source>
        <dbReference type="ARBA" id="ARBA00023136"/>
    </source>
</evidence>
<evidence type="ECO:0000256" key="7">
    <source>
        <dbReference type="SAM" id="Phobius"/>
    </source>
</evidence>
<proteinExistence type="inferred from homology"/>
<evidence type="ECO:0000256" key="4">
    <source>
        <dbReference type="ARBA" id="ARBA00022989"/>
    </source>
</evidence>
<keyword evidence="5 7" id="KW-0472">Membrane</keyword>
<feature type="compositionally biased region" description="Pro residues" evidence="6">
    <location>
        <begin position="35"/>
        <end position="45"/>
    </location>
</feature>
<evidence type="ECO:0000256" key="1">
    <source>
        <dbReference type="ARBA" id="ARBA00004370"/>
    </source>
</evidence>
<dbReference type="Proteomes" id="UP001178461">
    <property type="component" value="Chromosome 8"/>
</dbReference>
<protein>
    <submittedName>
        <fullName evidence="8">91-like isoform X1</fullName>
    </submittedName>
</protein>
<feature type="region of interest" description="Disordered" evidence="6">
    <location>
        <begin position="1"/>
        <end position="51"/>
    </location>
</feature>
<dbReference type="InterPro" id="IPR007593">
    <property type="entry name" value="CD225/Dispanin_fam"/>
</dbReference>
<evidence type="ECO:0000256" key="2">
    <source>
        <dbReference type="ARBA" id="ARBA00006843"/>
    </source>
</evidence>
<keyword evidence="9" id="KW-1185">Reference proteome</keyword>
<dbReference type="EMBL" id="OX395133">
    <property type="protein sequence ID" value="CAI5781265.1"/>
    <property type="molecule type" value="Genomic_DNA"/>
</dbReference>
<evidence type="ECO:0000313" key="8">
    <source>
        <dbReference type="EMBL" id="CAI5781265.1"/>
    </source>
</evidence>
<evidence type="ECO:0000256" key="6">
    <source>
        <dbReference type="SAM" id="MobiDB-lite"/>
    </source>
</evidence>
<dbReference type="InterPro" id="IPR051423">
    <property type="entry name" value="CD225/Dispanin"/>
</dbReference>
<dbReference type="PANTHER" id="PTHR14948">
    <property type="entry name" value="NG5"/>
    <property type="match status" value="1"/>
</dbReference>
<dbReference type="GO" id="GO:0016020">
    <property type="term" value="C:membrane"/>
    <property type="evidence" value="ECO:0007669"/>
    <property type="project" value="UniProtKB-SubCell"/>
</dbReference>
<feature type="compositionally biased region" description="Basic and acidic residues" evidence="6">
    <location>
        <begin position="1"/>
        <end position="10"/>
    </location>
</feature>
<gene>
    <name evidence="8" type="ORF">PODLI_1B020442</name>
</gene>
<reference evidence="8" key="1">
    <citation type="submission" date="2022-12" db="EMBL/GenBank/DDBJ databases">
        <authorList>
            <person name="Alioto T."/>
            <person name="Alioto T."/>
            <person name="Gomez Garrido J."/>
        </authorList>
    </citation>
    <scope>NUCLEOTIDE SEQUENCE</scope>
</reference>
<keyword evidence="3 7" id="KW-0812">Transmembrane</keyword>
<evidence type="ECO:0000313" key="9">
    <source>
        <dbReference type="Proteomes" id="UP001178461"/>
    </source>
</evidence>
<feature type="transmembrane region" description="Helical" evidence="7">
    <location>
        <begin position="137"/>
        <end position="163"/>
    </location>
</feature>
<name>A0AA35KN50_9SAUR</name>
<organism evidence="8 9">
    <name type="scientific">Podarcis lilfordi</name>
    <name type="common">Lilford's wall lizard</name>
    <dbReference type="NCBI Taxonomy" id="74358"/>
    <lineage>
        <taxon>Eukaryota</taxon>
        <taxon>Metazoa</taxon>
        <taxon>Chordata</taxon>
        <taxon>Craniata</taxon>
        <taxon>Vertebrata</taxon>
        <taxon>Euteleostomi</taxon>
        <taxon>Lepidosauria</taxon>
        <taxon>Squamata</taxon>
        <taxon>Bifurcata</taxon>
        <taxon>Unidentata</taxon>
        <taxon>Episquamata</taxon>
        <taxon>Laterata</taxon>
        <taxon>Lacertibaenia</taxon>
        <taxon>Lacertidae</taxon>
        <taxon>Podarcis</taxon>
    </lineage>
</organism>
<comment type="similarity">
    <text evidence="2">Belongs to the CD225/Dispanin family.</text>
</comment>
<feature type="transmembrane region" description="Helical" evidence="7">
    <location>
        <begin position="93"/>
        <end position="116"/>
    </location>
</feature>
<keyword evidence="4 7" id="KW-1133">Transmembrane helix</keyword>
<dbReference type="Pfam" id="PF04505">
    <property type="entry name" value="CD225"/>
    <property type="match status" value="1"/>
</dbReference>